<protein>
    <recommendedName>
        <fullName evidence="4">Hydrophobin</fullName>
    </recommendedName>
</protein>
<dbReference type="RefSeq" id="WP_341843583.1">
    <property type="nucleotide sequence ID" value="NZ_CP149792.1"/>
</dbReference>
<feature type="chain" id="PRO_5045506844" description="Hydrophobin" evidence="1">
    <location>
        <begin position="26"/>
        <end position="135"/>
    </location>
</feature>
<dbReference type="Proteomes" id="UP001449657">
    <property type="component" value="Chromosome"/>
</dbReference>
<evidence type="ECO:0000313" key="2">
    <source>
        <dbReference type="EMBL" id="WZN49008.1"/>
    </source>
</evidence>
<proteinExistence type="predicted"/>
<accession>A0ABZ2ZBS0</accession>
<reference evidence="2 3" key="1">
    <citation type="submission" date="2024-03" db="EMBL/GenBank/DDBJ databases">
        <title>Chitinophaga caseinilytica sp. nov., a casein hydrolysing bacterium isolated from forest soil.</title>
        <authorList>
            <person name="Lee D.S."/>
            <person name="Han D.M."/>
            <person name="Baek J.H."/>
            <person name="Choi D.G."/>
            <person name="Jeon J.H."/>
            <person name="Jeon C.O."/>
        </authorList>
    </citation>
    <scope>NUCLEOTIDE SEQUENCE [LARGE SCALE GENOMIC DNA]</scope>
    <source>
        <strain evidence="2 3">KACC 19118</strain>
    </source>
</reference>
<keyword evidence="3" id="KW-1185">Reference proteome</keyword>
<evidence type="ECO:0000313" key="3">
    <source>
        <dbReference type="Proteomes" id="UP001449657"/>
    </source>
</evidence>
<gene>
    <name evidence="2" type="ORF">WJU22_12595</name>
</gene>
<keyword evidence="1" id="KW-0732">Signal</keyword>
<evidence type="ECO:0008006" key="4">
    <source>
        <dbReference type="Google" id="ProtNLM"/>
    </source>
</evidence>
<feature type="signal peptide" evidence="1">
    <location>
        <begin position="1"/>
        <end position="25"/>
    </location>
</feature>
<evidence type="ECO:0000256" key="1">
    <source>
        <dbReference type="SAM" id="SignalP"/>
    </source>
</evidence>
<sequence length="135" mass="14209">MKNLKFSFAAIIAVVALGFTIAAQAGAFETKAVRVADCFRPTVELKNGCPAGEPAQVLIGAACSSVQLNDHIYDLSTTLIDPTPAVCNSGQFICCFRIVAETSTACSDQPTIDPEGSLPSAKYKVSQVFCKSTNN</sequence>
<organism evidence="2 3">
    <name type="scientific">Chitinophaga caseinilytica</name>
    <dbReference type="NCBI Taxonomy" id="2267521"/>
    <lineage>
        <taxon>Bacteria</taxon>
        <taxon>Pseudomonadati</taxon>
        <taxon>Bacteroidota</taxon>
        <taxon>Chitinophagia</taxon>
        <taxon>Chitinophagales</taxon>
        <taxon>Chitinophagaceae</taxon>
        <taxon>Chitinophaga</taxon>
    </lineage>
</organism>
<name>A0ABZ2ZBS0_9BACT</name>
<dbReference type="EMBL" id="CP150096">
    <property type="protein sequence ID" value="WZN49008.1"/>
    <property type="molecule type" value="Genomic_DNA"/>
</dbReference>